<dbReference type="InterPro" id="IPR004163">
    <property type="entry name" value="CoA_transf_BS"/>
</dbReference>
<dbReference type="EMBL" id="CDMZ01004536">
    <property type="protein sequence ID" value="CEM50052.1"/>
    <property type="molecule type" value="Genomic_DNA"/>
</dbReference>
<dbReference type="AlphaFoldDB" id="A0A0G4HZN3"/>
<evidence type="ECO:0000256" key="2">
    <source>
        <dbReference type="ARBA" id="ARBA00004753"/>
    </source>
</evidence>
<accession>A0A0G4HZN3</accession>
<protein>
    <recommendedName>
        <fullName evidence="8">Succinyl-CoA:3-ketoacid-coenzyme A transferase</fullName>
        <ecNumber evidence="8">2.8.3.5</ecNumber>
    </recommendedName>
</protein>
<keyword evidence="5 8" id="KW-0808">Transferase</keyword>
<name>A0A0G4HZN3_9ALVE</name>
<evidence type="ECO:0000256" key="6">
    <source>
        <dbReference type="ARBA" id="ARBA00022946"/>
    </source>
</evidence>
<proteinExistence type="inferred from homology"/>
<dbReference type="Pfam" id="PF01144">
    <property type="entry name" value="CoA_trans"/>
    <property type="match status" value="2"/>
</dbReference>
<evidence type="ECO:0000256" key="1">
    <source>
        <dbReference type="ARBA" id="ARBA00004173"/>
    </source>
</evidence>
<dbReference type="InterPro" id="IPR004165">
    <property type="entry name" value="CoA_trans_fam_I"/>
</dbReference>
<feature type="region of interest" description="Disordered" evidence="10">
    <location>
        <begin position="309"/>
        <end position="338"/>
    </location>
</feature>
<evidence type="ECO:0000256" key="5">
    <source>
        <dbReference type="ARBA" id="ARBA00022679"/>
    </source>
</evidence>
<keyword evidence="7 8" id="KW-0496">Mitochondrion</keyword>
<feature type="compositionally biased region" description="Low complexity" evidence="10">
    <location>
        <begin position="319"/>
        <end position="334"/>
    </location>
</feature>
<evidence type="ECO:0000256" key="10">
    <source>
        <dbReference type="SAM" id="MobiDB-lite"/>
    </source>
</evidence>
<dbReference type="EC" id="2.8.3.5" evidence="8"/>
<evidence type="ECO:0000256" key="4">
    <source>
        <dbReference type="ARBA" id="ARBA00007154"/>
    </source>
</evidence>
<dbReference type="NCBIfam" id="TIGR02428">
    <property type="entry name" value="pcaJ_scoB_fam"/>
    <property type="match status" value="1"/>
</dbReference>
<dbReference type="InterPro" id="IPR012792">
    <property type="entry name" value="3-oxoacid_CoA-transf_A"/>
</dbReference>
<dbReference type="VEuPathDB" id="CryptoDB:Cvel_9766"/>
<sequence>MLGLSVARKGGLPHSLRRRLPHSLRRLRPACCSSSTSVSLHAVSVSGRDRSAIRPFSSSSSSTSSGKVRKSAVEAVQMSGIGDGSTVLVGGFGLCGIPSACIAAVRDSGVKDLTVVSNNAGVDDWGLGLLLKSRQVKRMVSSYVGENKEFERQYLGGELEVELTPQGTLAERLRAGGAGIPAFFTRTGGGTVIEQGGFPIKYKKGTSEVEVASEPREVRRFGSFDFVLEEAIKGDVSFVKAWKGDPFGNLVFRGTARNFNPECARAGRHTVAEVEELVPLGSLSPEEVHLPGVFVDSVVVAQEEKRIEKRTVQPKSKEGQSSQQEETQKKSSSSLGSRERIVRRAALELSDGQSANLGIGMPTLASNFLPQGAVVMLQSENGLLGMGPYPEEGSEDPDWINAGKETVTALSGASIFSSSESFGMIRGGHMDVTILGALEVDEEGNVANWIIPGKMVKGMGGAMDLVASGSRVVITMEHADKKGNSKILKKCSLPLTGKTCADLIITERCVFTVDKGAAPGESRLVLSEVASGLSVEDIRACTEANFRVSHNLCEMRQAA</sequence>
<dbReference type="NCBIfam" id="TIGR02429">
    <property type="entry name" value="pcaI_scoA_fam"/>
    <property type="match status" value="1"/>
</dbReference>
<dbReference type="SMART" id="SM00882">
    <property type="entry name" value="CoA_trans"/>
    <property type="match status" value="2"/>
</dbReference>
<feature type="active site" description="5-glutamyl coenzyme A thioester intermediate" evidence="9">
    <location>
        <position position="380"/>
    </location>
</feature>
<comment type="similarity">
    <text evidence="3">Belongs to the 3-oxoacid CoA-transferase subunit A family.</text>
</comment>
<dbReference type="PANTHER" id="PTHR13707">
    <property type="entry name" value="KETOACID-COENZYME A TRANSFERASE"/>
    <property type="match status" value="1"/>
</dbReference>
<dbReference type="PIRSF" id="PIRSF000858">
    <property type="entry name" value="SCOT-t"/>
    <property type="match status" value="1"/>
</dbReference>
<dbReference type="FunFam" id="3.40.1080.10:FF:000001">
    <property type="entry name" value="Succinyl-coa:3-ketoacid-coenzyme a transferase subunit b"/>
    <property type="match status" value="1"/>
</dbReference>
<comment type="subcellular location">
    <subcellularLocation>
        <location evidence="1">Mitochondrion</location>
    </subcellularLocation>
</comment>
<comment type="pathway">
    <text evidence="2 8">Ketone metabolism; succinyl-CoA degradation; acetoacetyl-CoA from succinyl-CoA: step 1/1.</text>
</comment>
<dbReference type="GO" id="GO:0005739">
    <property type="term" value="C:mitochondrion"/>
    <property type="evidence" value="ECO:0007669"/>
    <property type="project" value="UniProtKB-SubCell"/>
</dbReference>
<dbReference type="PANTHER" id="PTHR13707:SF60">
    <property type="entry name" value="ACETATE COA-TRANSFERASE SUBUNIT ALPHA"/>
    <property type="match status" value="1"/>
</dbReference>
<evidence type="ECO:0000256" key="3">
    <source>
        <dbReference type="ARBA" id="ARBA00005612"/>
    </source>
</evidence>
<evidence type="ECO:0000313" key="11">
    <source>
        <dbReference type="EMBL" id="CEM50052.1"/>
    </source>
</evidence>
<dbReference type="PROSITE" id="PS01273">
    <property type="entry name" value="COA_TRANSF_1"/>
    <property type="match status" value="1"/>
</dbReference>
<comment type="function">
    <text evidence="8">Key enzyme for ketone body catabolism. Transfers the CoA moiety from succinate to acetoacetate. Formation of the enzyme-CoA intermediate proceeds via an unstable anhydride species formed between the carboxylate groups of the enzyme and substrate.</text>
</comment>
<keyword evidence="6" id="KW-0809">Transit peptide</keyword>
<dbReference type="GO" id="GO:0008260">
    <property type="term" value="F:succinyl-CoA:3-oxo-acid CoA-transferase activity"/>
    <property type="evidence" value="ECO:0007669"/>
    <property type="project" value="UniProtKB-EC"/>
</dbReference>
<dbReference type="Gene3D" id="3.40.1080.10">
    <property type="entry name" value="Glutaconate Coenzyme A-transferase"/>
    <property type="match status" value="2"/>
</dbReference>
<dbReference type="SUPFAM" id="SSF100950">
    <property type="entry name" value="NagB/RpiA/CoA transferase-like"/>
    <property type="match status" value="2"/>
</dbReference>
<dbReference type="InterPro" id="IPR014388">
    <property type="entry name" value="3-oxoacid_CoA-transferase"/>
</dbReference>
<evidence type="ECO:0000256" key="8">
    <source>
        <dbReference type="PIRNR" id="PIRNR000858"/>
    </source>
</evidence>
<comment type="catalytic activity">
    <reaction evidence="8">
        <text>a 3-oxo acid + succinyl-CoA = a 3-oxoacyl-CoA + succinate</text>
        <dbReference type="Rhea" id="RHEA:24564"/>
        <dbReference type="ChEBI" id="CHEBI:30031"/>
        <dbReference type="ChEBI" id="CHEBI:35973"/>
        <dbReference type="ChEBI" id="CHEBI:57292"/>
        <dbReference type="ChEBI" id="CHEBI:90726"/>
        <dbReference type="EC" id="2.8.3.5"/>
    </reaction>
</comment>
<organism evidence="11">
    <name type="scientific">Chromera velia CCMP2878</name>
    <dbReference type="NCBI Taxonomy" id="1169474"/>
    <lineage>
        <taxon>Eukaryota</taxon>
        <taxon>Sar</taxon>
        <taxon>Alveolata</taxon>
        <taxon>Colpodellida</taxon>
        <taxon>Chromeraceae</taxon>
        <taxon>Chromera</taxon>
    </lineage>
</organism>
<dbReference type="InterPro" id="IPR012791">
    <property type="entry name" value="3-oxoacid_CoA-transf_B"/>
</dbReference>
<evidence type="ECO:0000256" key="9">
    <source>
        <dbReference type="PIRSR" id="PIRSR000858-1"/>
    </source>
</evidence>
<dbReference type="InterPro" id="IPR004164">
    <property type="entry name" value="CoA_transf_AS"/>
</dbReference>
<comment type="similarity">
    <text evidence="4 8">Belongs to the 3-oxoacid CoA-transferase family.</text>
</comment>
<reference evidence="11" key="1">
    <citation type="submission" date="2014-11" db="EMBL/GenBank/DDBJ databases">
        <authorList>
            <person name="Otto D Thomas"/>
            <person name="Naeem Raeece"/>
        </authorList>
    </citation>
    <scope>NUCLEOTIDE SEQUENCE</scope>
</reference>
<dbReference type="InterPro" id="IPR037171">
    <property type="entry name" value="NagB/RpiA_transferase-like"/>
</dbReference>
<evidence type="ECO:0000256" key="7">
    <source>
        <dbReference type="ARBA" id="ARBA00023128"/>
    </source>
</evidence>
<dbReference type="UniPathway" id="UPA00929">
    <property type="reaction ID" value="UER00894"/>
</dbReference>
<gene>
    <name evidence="11" type="ORF">Cvel_9766</name>
</gene>
<dbReference type="GO" id="GO:0046952">
    <property type="term" value="P:ketone body catabolic process"/>
    <property type="evidence" value="ECO:0007669"/>
    <property type="project" value="InterPro"/>
</dbReference>
<feature type="compositionally biased region" description="Basic and acidic residues" evidence="10">
    <location>
        <begin position="309"/>
        <end position="318"/>
    </location>
</feature>
<dbReference type="PROSITE" id="PS01274">
    <property type="entry name" value="COA_TRANSF_2"/>
    <property type="match status" value="1"/>
</dbReference>